<accession>A0A0E9WQN8</accession>
<reference evidence="1" key="1">
    <citation type="submission" date="2014-11" db="EMBL/GenBank/DDBJ databases">
        <authorList>
            <person name="Amaro Gonzalez C."/>
        </authorList>
    </citation>
    <scope>NUCLEOTIDE SEQUENCE</scope>
</reference>
<dbReference type="AlphaFoldDB" id="A0A0E9WQN8"/>
<proteinExistence type="predicted"/>
<name>A0A0E9WQN8_ANGAN</name>
<dbReference type="EMBL" id="GBXM01016824">
    <property type="protein sequence ID" value="JAH91753.1"/>
    <property type="molecule type" value="Transcribed_RNA"/>
</dbReference>
<sequence>MLLAHKKNHSDTQTLTTAKGTRHQSALYSNYCNLSLVANYNGNIS</sequence>
<reference evidence="1" key="2">
    <citation type="journal article" date="2015" name="Fish Shellfish Immunol.">
        <title>Early steps in the European eel (Anguilla anguilla)-Vibrio vulnificus interaction in the gills: Role of the RtxA13 toxin.</title>
        <authorList>
            <person name="Callol A."/>
            <person name="Pajuelo D."/>
            <person name="Ebbesson L."/>
            <person name="Teles M."/>
            <person name="MacKenzie S."/>
            <person name="Amaro C."/>
        </authorList>
    </citation>
    <scope>NUCLEOTIDE SEQUENCE</scope>
</reference>
<organism evidence="1">
    <name type="scientific">Anguilla anguilla</name>
    <name type="common">European freshwater eel</name>
    <name type="synonym">Muraena anguilla</name>
    <dbReference type="NCBI Taxonomy" id="7936"/>
    <lineage>
        <taxon>Eukaryota</taxon>
        <taxon>Metazoa</taxon>
        <taxon>Chordata</taxon>
        <taxon>Craniata</taxon>
        <taxon>Vertebrata</taxon>
        <taxon>Euteleostomi</taxon>
        <taxon>Actinopterygii</taxon>
        <taxon>Neopterygii</taxon>
        <taxon>Teleostei</taxon>
        <taxon>Anguilliformes</taxon>
        <taxon>Anguillidae</taxon>
        <taxon>Anguilla</taxon>
    </lineage>
</organism>
<evidence type="ECO:0000313" key="1">
    <source>
        <dbReference type="EMBL" id="JAH91753.1"/>
    </source>
</evidence>
<protein>
    <submittedName>
        <fullName evidence="1">Uncharacterized protein</fullName>
    </submittedName>
</protein>